<reference evidence="5 6" key="1">
    <citation type="journal article" date="2018" name="PLoS ONE">
        <title>The draft genome of Kipferlia bialata reveals reductive genome evolution in fornicate parasites.</title>
        <authorList>
            <person name="Tanifuji G."/>
            <person name="Takabayashi S."/>
            <person name="Kume K."/>
            <person name="Takagi M."/>
            <person name="Nakayama T."/>
            <person name="Kamikawa R."/>
            <person name="Inagaki Y."/>
            <person name="Hashimoto T."/>
        </authorList>
    </citation>
    <scope>NUCLEOTIDE SEQUENCE [LARGE SCALE GENOMIC DNA]</scope>
    <source>
        <strain evidence="5">NY0173</strain>
    </source>
</reference>
<dbReference type="GO" id="GO:0051500">
    <property type="term" value="F:D-tyrosyl-tRNA(Tyr) deacylase activity"/>
    <property type="evidence" value="ECO:0007669"/>
    <property type="project" value="TreeGrafter"/>
</dbReference>
<gene>
    <name evidence="5" type="ORF">KIPB_001537</name>
</gene>
<dbReference type="Proteomes" id="UP000265618">
    <property type="component" value="Unassembled WGS sequence"/>
</dbReference>
<proteinExistence type="inferred from homology"/>
<evidence type="ECO:0000256" key="3">
    <source>
        <dbReference type="ARBA" id="ARBA00047676"/>
    </source>
</evidence>
<name>A0A9K3GE74_9EUKA</name>
<evidence type="ECO:0000256" key="4">
    <source>
        <dbReference type="ARBA" id="ARBA00048018"/>
    </source>
</evidence>
<evidence type="ECO:0000256" key="1">
    <source>
        <dbReference type="ARBA" id="ARBA00009673"/>
    </source>
</evidence>
<evidence type="ECO:0000313" key="5">
    <source>
        <dbReference type="EMBL" id="GIQ80699.1"/>
    </source>
</evidence>
<comment type="catalytic activity">
    <reaction evidence="4">
        <text>a D-aminoacyl-tRNA + H2O = a tRNA + a D-alpha-amino acid + H(+)</text>
        <dbReference type="Rhea" id="RHEA:13953"/>
        <dbReference type="Rhea" id="RHEA-COMP:10123"/>
        <dbReference type="Rhea" id="RHEA-COMP:10124"/>
        <dbReference type="ChEBI" id="CHEBI:15377"/>
        <dbReference type="ChEBI" id="CHEBI:15378"/>
        <dbReference type="ChEBI" id="CHEBI:59871"/>
        <dbReference type="ChEBI" id="CHEBI:78442"/>
        <dbReference type="ChEBI" id="CHEBI:79333"/>
        <dbReference type="EC" id="3.1.1.96"/>
    </reaction>
</comment>
<comment type="caution">
    <text evidence="5">The sequence shown here is derived from an EMBL/GenBank/DDBJ whole genome shotgun (WGS) entry which is preliminary data.</text>
</comment>
<dbReference type="InterPro" id="IPR023509">
    <property type="entry name" value="DTD-like_sf"/>
</dbReference>
<dbReference type="PANTHER" id="PTHR10472">
    <property type="entry name" value="D-TYROSYL-TRNA TYR DEACYLASE"/>
    <property type="match status" value="1"/>
</dbReference>
<evidence type="ECO:0000256" key="2">
    <source>
        <dbReference type="ARBA" id="ARBA00013056"/>
    </source>
</evidence>
<keyword evidence="6" id="KW-1185">Reference proteome</keyword>
<protein>
    <recommendedName>
        <fullName evidence="2">D-aminoacyl-tRNA deacylase</fullName>
        <ecNumber evidence="2">3.1.1.96</ecNumber>
    </recommendedName>
</protein>
<dbReference type="AlphaFoldDB" id="A0A9K3GE74"/>
<dbReference type="SUPFAM" id="SSF69500">
    <property type="entry name" value="DTD-like"/>
    <property type="match status" value="1"/>
</dbReference>
<dbReference type="FunFam" id="3.50.80.10:FF:000001">
    <property type="entry name" value="D-aminoacyl-tRNA deacylase"/>
    <property type="match status" value="1"/>
</dbReference>
<dbReference type="EC" id="3.1.1.96" evidence="2"/>
<sequence length="491" mass="54680">MKVIIQRVREASVTIEDVETPYVSGAIEQGYMVLLGINWDDMRADMTYIVRKVLNVKLFPDEQGRPWKKSVKDAGYGVLLVPQFTLYGQLKGNRPDFHNALNPKEAEPFFDRCVTAFREEYNGEAVQTGAIMPMFNQVYITSTFVSLKGLKTQARLNGRLAKILGPPLLRPDGQFRLQVRVQGTDGKVMAVRDTNVVETWPSPQDLKPFQTPVMVGWTFLDSGNINMAQNVCLSGHMMGQQNKYAELEARVHAVRDSLTVPPPFHYFANLLVQTHQRAQQTDNWRATDPYAALVSAIRTCPCIVTLRLVVPPPRLLRDIQPPAIVSCFLKLQRALSSKTLAMAMDEVMDAYNGGSVLTDEADRVAVRWFMAYACLDLGAHPKAVIFTTEILHDIAAGKLPGSFLPEALYMQAVAYRGKGTGRASSPEGCAETMERYAAVATCDDRHARFARSMSAWARGEEDSEGDDGYMGLMGSAAMDREWLGKMPYHSP</sequence>
<evidence type="ECO:0000313" key="6">
    <source>
        <dbReference type="Proteomes" id="UP000265618"/>
    </source>
</evidence>
<organism evidence="5 6">
    <name type="scientific">Kipferlia bialata</name>
    <dbReference type="NCBI Taxonomy" id="797122"/>
    <lineage>
        <taxon>Eukaryota</taxon>
        <taxon>Metamonada</taxon>
        <taxon>Carpediemonas-like organisms</taxon>
        <taxon>Kipferlia</taxon>
    </lineage>
</organism>
<dbReference type="Pfam" id="PF02580">
    <property type="entry name" value="Tyr_Deacylase"/>
    <property type="match status" value="1"/>
</dbReference>
<dbReference type="PANTHER" id="PTHR10472:SF5">
    <property type="entry name" value="D-AMINOACYL-TRNA DEACYLASE 1"/>
    <property type="match status" value="1"/>
</dbReference>
<dbReference type="Gene3D" id="3.50.80.10">
    <property type="entry name" value="D-tyrosyl-tRNA(Tyr) deacylase"/>
    <property type="match status" value="1"/>
</dbReference>
<dbReference type="OrthoDB" id="275783at2759"/>
<dbReference type="EMBL" id="BDIP01000223">
    <property type="protein sequence ID" value="GIQ80699.1"/>
    <property type="molecule type" value="Genomic_DNA"/>
</dbReference>
<comment type="catalytic activity">
    <reaction evidence="3">
        <text>glycyl-tRNA(Ala) + H2O = tRNA(Ala) + glycine + H(+)</text>
        <dbReference type="Rhea" id="RHEA:53744"/>
        <dbReference type="Rhea" id="RHEA-COMP:9657"/>
        <dbReference type="Rhea" id="RHEA-COMP:13640"/>
        <dbReference type="ChEBI" id="CHEBI:15377"/>
        <dbReference type="ChEBI" id="CHEBI:15378"/>
        <dbReference type="ChEBI" id="CHEBI:57305"/>
        <dbReference type="ChEBI" id="CHEBI:78442"/>
        <dbReference type="ChEBI" id="CHEBI:78522"/>
        <dbReference type="EC" id="3.1.1.96"/>
    </reaction>
</comment>
<comment type="similarity">
    <text evidence="1">Belongs to the DTD family.</text>
</comment>
<dbReference type="InterPro" id="IPR003732">
    <property type="entry name" value="Daa-tRNA_deacyls_DTD"/>
</dbReference>
<accession>A0A9K3GE74</accession>
<dbReference type="GO" id="GO:0005737">
    <property type="term" value="C:cytoplasm"/>
    <property type="evidence" value="ECO:0007669"/>
    <property type="project" value="InterPro"/>
</dbReference>